<proteinExistence type="predicted"/>
<accession>A0A9P0HEN9</accession>
<evidence type="ECO:0000313" key="2">
    <source>
        <dbReference type="EMBL" id="CAH1400580.1"/>
    </source>
</evidence>
<dbReference type="EMBL" id="OV725080">
    <property type="protein sequence ID" value="CAH1400580.1"/>
    <property type="molecule type" value="Genomic_DNA"/>
</dbReference>
<sequence length="102" mass="11280">MFDGYESLTLNKCLEPILEATFGLPRPIKWTTDANKAKEAAKTMRAWAAEAKSSPSSGEIGRPSPRTNWTSWRRSSTRVTTPASPPGRGWLPRHVCPKPGSR</sequence>
<reference evidence="2" key="1">
    <citation type="submission" date="2022-01" db="EMBL/GenBank/DDBJ databases">
        <authorList>
            <person name="King R."/>
        </authorList>
    </citation>
    <scope>NUCLEOTIDE SEQUENCE</scope>
</reference>
<protein>
    <submittedName>
        <fullName evidence="2">Uncharacterized protein</fullName>
    </submittedName>
</protein>
<dbReference type="AlphaFoldDB" id="A0A9P0HEN9"/>
<feature type="compositionally biased region" description="Low complexity" evidence="1">
    <location>
        <begin position="64"/>
        <end position="82"/>
    </location>
</feature>
<keyword evidence="3" id="KW-1185">Reference proteome</keyword>
<name>A0A9P0HEN9_NEZVI</name>
<feature type="region of interest" description="Disordered" evidence="1">
    <location>
        <begin position="45"/>
        <end position="102"/>
    </location>
</feature>
<evidence type="ECO:0000313" key="3">
    <source>
        <dbReference type="Proteomes" id="UP001152798"/>
    </source>
</evidence>
<gene>
    <name evidence="2" type="ORF">NEZAVI_LOCUS9789</name>
</gene>
<organism evidence="2 3">
    <name type="scientific">Nezara viridula</name>
    <name type="common">Southern green stink bug</name>
    <name type="synonym">Cimex viridulus</name>
    <dbReference type="NCBI Taxonomy" id="85310"/>
    <lineage>
        <taxon>Eukaryota</taxon>
        <taxon>Metazoa</taxon>
        <taxon>Ecdysozoa</taxon>
        <taxon>Arthropoda</taxon>
        <taxon>Hexapoda</taxon>
        <taxon>Insecta</taxon>
        <taxon>Pterygota</taxon>
        <taxon>Neoptera</taxon>
        <taxon>Paraneoptera</taxon>
        <taxon>Hemiptera</taxon>
        <taxon>Heteroptera</taxon>
        <taxon>Panheteroptera</taxon>
        <taxon>Pentatomomorpha</taxon>
        <taxon>Pentatomoidea</taxon>
        <taxon>Pentatomidae</taxon>
        <taxon>Pentatominae</taxon>
        <taxon>Nezara</taxon>
    </lineage>
</organism>
<dbReference type="Proteomes" id="UP001152798">
    <property type="component" value="Chromosome 4"/>
</dbReference>
<evidence type="ECO:0000256" key="1">
    <source>
        <dbReference type="SAM" id="MobiDB-lite"/>
    </source>
</evidence>